<dbReference type="PANTHER" id="PTHR43237">
    <property type="entry name" value="NADP-DEPENDENT MALIC ENZYME"/>
    <property type="match status" value="1"/>
</dbReference>
<keyword evidence="2" id="KW-0812">Transmembrane</keyword>
<dbReference type="InterPro" id="IPR036291">
    <property type="entry name" value="NAD(P)-bd_dom_sf"/>
</dbReference>
<name>Q49981_MYCLR</name>
<dbReference type="SMART" id="SM00919">
    <property type="entry name" value="Malic_M"/>
    <property type="match status" value="1"/>
</dbReference>
<feature type="transmembrane region" description="Helical" evidence="2">
    <location>
        <begin position="15"/>
        <end position="39"/>
    </location>
</feature>
<accession>Q49981</accession>
<dbReference type="EMBL" id="U15180">
    <property type="protein sequence ID" value="AAA62913.1"/>
    <property type="molecule type" value="Genomic_DNA"/>
</dbReference>
<dbReference type="Pfam" id="PF03949">
    <property type="entry name" value="Malic_M"/>
    <property type="match status" value="1"/>
</dbReference>
<feature type="domain" description="Malic enzyme NAD-binding" evidence="3">
    <location>
        <begin position="11"/>
        <end position="231"/>
    </location>
</feature>
<dbReference type="InterPro" id="IPR012302">
    <property type="entry name" value="Malic_NAD-bd"/>
</dbReference>
<evidence type="ECO:0000256" key="2">
    <source>
        <dbReference type="SAM" id="Phobius"/>
    </source>
</evidence>
<keyword evidence="2" id="KW-0472">Membrane</keyword>
<evidence type="ECO:0000313" key="4">
    <source>
        <dbReference type="EMBL" id="AAA62913.1"/>
    </source>
</evidence>
<reference evidence="4" key="1">
    <citation type="submission" date="1994-09" db="EMBL/GenBank/DDBJ databases">
        <authorList>
            <person name="Robison K"/>
        </authorList>
    </citation>
    <scope>NUCLEOTIDE SEQUENCE</scope>
</reference>
<dbReference type="AlphaFoldDB" id="Q49981"/>
<dbReference type="GO" id="GO:0016491">
    <property type="term" value="F:oxidoreductase activity"/>
    <property type="evidence" value="ECO:0007669"/>
    <property type="project" value="UniProtKB-KW"/>
</dbReference>
<proteinExistence type="predicted"/>
<dbReference type="SUPFAM" id="SSF51735">
    <property type="entry name" value="NAD(P)-binding Rossmann-fold domains"/>
    <property type="match status" value="1"/>
</dbReference>
<dbReference type="InterPro" id="IPR051674">
    <property type="entry name" value="Malate_Decarboxylase"/>
</dbReference>
<sequence>MLDCPVMYDDQNGTAIVVLVAPMVAIILLGRGMSSLNVVGVRRRYRRGYFHESFSYHRCFRHYCARFAWHSAYRVRRHELREVSLIWRDVPTPAVSPATWPRCSLALLCSLGCRRSWSLEELLVMMAPDGIVFVLSDPDPEIHPGVAAKYVAVVAIGRSDFCSQINSVLVFPGVFCGALDAETSRITEKMMVAAVEAIFCVASDDFTLDRIVPSLLNFRVGEAGALATEASDVAG</sequence>
<evidence type="ECO:0000259" key="3">
    <source>
        <dbReference type="SMART" id="SM00919"/>
    </source>
</evidence>
<protein>
    <submittedName>
        <fullName evidence="4">Mox</fullName>
    </submittedName>
</protein>
<dbReference type="GO" id="GO:0051287">
    <property type="term" value="F:NAD binding"/>
    <property type="evidence" value="ECO:0007669"/>
    <property type="project" value="InterPro"/>
</dbReference>
<evidence type="ECO:0000256" key="1">
    <source>
        <dbReference type="ARBA" id="ARBA00023002"/>
    </source>
</evidence>
<keyword evidence="1" id="KW-0560">Oxidoreductase</keyword>
<dbReference type="PIR" id="T45208">
    <property type="entry name" value="T45208"/>
</dbReference>
<dbReference type="Gene3D" id="3.40.50.720">
    <property type="entry name" value="NAD(P)-binding Rossmann-like Domain"/>
    <property type="match status" value="1"/>
</dbReference>
<dbReference type="PANTHER" id="PTHR43237:SF4">
    <property type="entry name" value="NADP-DEPENDENT MALIC ENZYME"/>
    <property type="match status" value="1"/>
</dbReference>
<organism evidence="4">
    <name type="scientific">Mycobacterium leprae</name>
    <dbReference type="NCBI Taxonomy" id="1769"/>
    <lineage>
        <taxon>Bacteria</taxon>
        <taxon>Bacillati</taxon>
        <taxon>Actinomycetota</taxon>
        <taxon>Actinomycetes</taxon>
        <taxon>Mycobacteriales</taxon>
        <taxon>Mycobacteriaceae</taxon>
        <taxon>Mycobacterium</taxon>
    </lineage>
</organism>
<reference evidence="4" key="2">
    <citation type="submission" date="1995-05" db="EMBL/GenBank/DDBJ databases">
        <authorList>
            <person name="Smith D.R."/>
        </authorList>
    </citation>
    <scope>NUCLEOTIDE SEQUENCE</scope>
</reference>
<keyword evidence="2" id="KW-1133">Transmembrane helix</keyword>